<dbReference type="EMBL" id="JAHFZB010000011">
    <property type="protein sequence ID" value="KAK6484092.1"/>
    <property type="molecule type" value="Genomic_DNA"/>
</dbReference>
<reference evidence="2 3" key="1">
    <citation type="submission" date="2021-05" db="EMBL/GenBank/DDBJ databases">
        <authorList>
            <person name="Zahm M."/>
            <person name="Klopp C."/>
            <person name="Cabau C."/>
            <person name="Kuhl H."/>
            <person name="Suciu R."/>
            <person name="Ciorpac M."/>
            <person name="Holostenco D."/>
            <person name="Gessner J."/>
            <person name="Wuertz S."/>
            <person name="Hohne C."/>
            <person name="Stock M."/>
            <person name="Gislard M."/>
            <person name="Lluch J."/>
            <person name="Milhes M."/>
            <person name="Lampietro C."/>
            <person name="Lopez Roques C."/>
            <person name="Donnadieu C."/>
            <person name="Du K."/>
            <person name="Schartl M."/>
            <person name="Guiguen Y."/>
        </authorList>
    </citation>
    <scope>NUCLEOTIDE SEQUENCE [LARGE SCALE GENOMIC DNA]</scope>
    <source>
        <strain evidence="2">Hh-F2</strain>
        <tissue evidence="2">Blood</tissue>
    </source>
</reference>
<evidence type="ECO:0000313" key="2">
    <source>
        <dbReference type="EMBL" id="KAK6484092.1"/>
    </source>
</evidence>
<comment type="caution">
    <text evidence="2">The sequence shown here is derived from an EMBL/GenBank/DDBJ whole genome shotgun (WGS) entry which is preliminary data.</text>
</comment>
<dbReference type="Proteomes" id="UP001369086">
    <property type="component" value="Unassembled WGS sequence"/>
</dbReference>
<evidence type="ECO:0000313" key="3">
    <source>
        <dbReference type="Proteomes" id="UP001369086"/>
    </source>
</evidence>
<evidence type="ECO:0008006" key="4">
    <source>
        <dbReference type="Google" id="ProtNLM"/>
    </source>
</evidence>
<name>A0ABR0ZH03_HUSHU</name>
<organism evidence="2 3">
    <name type="scientific">Huso huso</name>
    <name type="common">Beluga</name>
    <name type="synonym">Acipenser huso</name>
    <dbReference type="NCBI Taxonomy" id="61971"/>
    <lineage>
        <taxon>Eukaryota</taxon>
        <taxon>Metazoa</taxon>
        <taxon>Chordata</taxon>
        <taxon>Craniata</taxon>
        <taxon>Vertebrata</taxon>
        <taxon>Euteleostomi</taxon>
        <taxon>Actinopterygii</taxon>
        <taxon>Chondrostei</taxon>
        <taxon>Acipenseriformes</taxon>
        <taxon>Acipenseridae</taxon>
        <taxon>Huso</taxon>
    </lineage>
</organism>
<gene>
    <name evidence="2" type="ORF">HHUSO_G13788</name>
</gene>
<evidence type="ECO:0000256" key="1">
    <source>
        <dbReference type="SAM" id="MobiDB-lite"/>
    </source>
</evidence>
<protein>
    <recommendedName>
        <fullName evidence="4">DUF4806 domain-containing protein</fullName>
    </recommendedName>
</protein>
<sequence>MVCDVKPAVISSVLQIAYLAPTGGTTMKETVWRICDKVFSQELSKQLNWCGRGVKRGFKPMKLCKLIVQSTLSNPLLSNSTEVEAENVIKEWLRLSEDRKGGRRKREEKKQAGQARRPEVEDLC</sequence>
<proteinExistence type="predicted"/>
<keyword evidence="3" id="KW-1185">Reference proteome</keyword>
<accession>A0ABR0ZH03</accession>
<dbReference type="PANTHER" id="PTHR34153:SF2">
    <property type="entry name" value="SI:CH211-262H13.3-RELATED"/>
    <property type="match status" value="1"/>
</dbReference>
<feature type="region of interest" description="Disordered" evidence="1">
    <location>
        <begin position="98"/>
        <end position="124"/>
    </location>
</feature>
<dbReference type="PANTHER" id="PTHR34153">
    <property type="entry name" value="SI:CH211-262H13.3-RELATED-RELATED"/>
    <property type="match status" value="1"/>
</dbReference>
<feature type="compositionally biased region" description="Basic and acidic residues" evidence="1">
    <location>
        <begin position="108"/>
        <end position="124"/>
    </location>
</feature>